<dbReference type="EMBL" id="CP029543">
    <property type="protein sequence ID" value="AWV48544.1"/>
    <property type="molecule type" value="Genomic_DNA"/>
</dbReference>
<evidence type="ECO:0000313" key="2">
    <source>
        <dbReference type="Proteomes" id="UP000249682"/>
    </source>
</evidence>
<dbReference type="Proteomes" id="UP000249682">
    <property type="component" value="Chromosome"/>
</dbReference>
<protein>
    <submittedName>
        <fullName evidence="1">Uncharacterized protein</fullName>
    </submittedName>
</protein>
<accession>A0AAD2JDT1</accession>
<dbReference type="AlphaFoldDB" id="A0AAD2JDT1"/>
<name>A0AAD2JDT1_MYCLR</name>
<evidence type="ECO:0000313" key="1">
    <source>
        <dbReference type="EMBL" id="AWV48544.1"/>
    </source>
</evidence>
<sequence length="81" mass="8849">MWPSAAFFRVCGVGTDVDEALTGYTWLRVTSWFFAFSPSAEAGVYQASNYAVLNHANHLRNNMLTVSDTAVDISSALNQAD</sequence>
<reference evidence="1 2" key="1">
    <citation type="submission" date="2018-05" db="EMBL/GenBank/DDBJ databases">
        <title>Evolution of small genomes with special reference to Mycobacterium leprae.</title>
        <authorList>
            <person name="Mohanty P.S."/>
            <person name="Bansal A.K."/>
            <person name="Gupta U.D."/>
            <person name="Naaz F."/>
            <person name="Dwivedi V.D."/>
            <person name="Singh H."/>
            <person name="Gupta G."/>
            <person name="Sharma S."/>
            <person name="Arora M."/>
        </authorList>
    </citation>
    <scope>NUCLEOTIDE SEQUENCE [LARGE SCALE GENOMIC DNA]</scope>
    <source>
        <strain evidence="1 2">MRHRU-235-G</strain>
    </source>
</reference>
<proteinExistence type="predicted"/>
<gene>
    <name evidence="1" type="ORF">DIJ64_12250</name>
</gene>
<organism evidence="1 2">
    <name type="scientific">Mycobacterium leprae</name>
    <dbReference type="NCBI Taxonomy" id="1769"/>
    <lineage>
        <taxon>Bacteria</taxon>
        <taxon>Bacillati</taxon>
        <taxon>Actinomycetota</taxon>
        <taxon>Actinomycetes</taxon>
        <taxon>Mycobacteriales</taxon>
        <taxon>Mycobacteriaceae</taxon>
        <taxon>Mycobacterium</taxon>
    </lineage>
</organism>